<dbReference type="RefSeq" id="WP_013585241.1">
    <property type="nucleotide sequence ID" value="NC_015125.1"/>
</dbReference>
<evidence type="ECO:0000256" key="4">
    <source>
        <dbReference type="ARBA" id="ARBA00023163"/>
    </source>
</evidence>
<dbReference type="SUPFAM" id="SSF52172">
    <property type="entry name" value="CheY-like"/>
    <property type="match status" value="1"/>
</dbReference>
<reference evidence="8 9" key="1">
    <citation type="journal article" date="2011" name="J. Bacteriol.">
        <title>Genome sequence of Microbacterium testaceum StLB037, an N-acylhomoserine lactone-degrading bacterium isolated from potato leaves.</title>
        <authorList>
            <person name="Morohoshi T."/>
            <person name="Wang W.-Z."/>
            <person name="Someya N."/>
            <person name="Ikeda T."/>
        </authorList>
    </citation>
    <scope>NUCLEOTIDE SEQUENCE [LARGE SCALE GENOMIC DNA]</scope>
    <source>
        <strain evidence="8 9">StLB037</strain>
    </source>
</reference>
<dbReference type="Gene3D" id="3.40.50.2300">
    <property type="match status" value="1"/>
</dbReference>
<dbReference type="SMART" id="SM00421">
    <property type="entry name" value="HTH_LUXR"/>
    <property type="match status" value="1"/>
</dbReference>
<dbReference type="KEGG" id="mts:MTES_2152"/>
<feature type="modified residue" description="4-aspartylphosphate" evidence="5">
    <location>
        <position position="59"/>
    </location>
</feature>
<dbReference type="AlphaFoldDB" id="E8NEN1"/>
<evidence type="ECO:0000313" key="9">
    <source>
        <dbReference type="Proteomes" id="UP000008975"/>
    </source>
</evidence>
<dbReference type="EMBL" id="AP012052">
    <property type="protein sequence ID" value="BAJ75116.1"/>
    <property type="molecule type" value="Genomic_DNA"/>
</dbReference>
<evidence type="ECO:0000259" key="7">
    <source>
        <dbReference type="PROSITE" id="PS50110"/>
    </source>
</evidence>
<dbReference type="CDD" id="cd06170">
    <property type="entry name" value="LuxR_C_like"/>
    <property type="match status" value="1"/>
</dbReference>
<name>E8NEN1_MICTS</name>
<gene>
    <name evidence="8" type="ordered locus">MTES_2152</name>
</gene>
<dbReference type="Pfam" id="PF00196">
    <property type="entry name" value="GerE"/>
    <property type="match status" value="1"/>
</dbReference>
<dbReference type="InterPro" id="IPR011006">
    <property type="entry name" value="CheY-like_superfamily"/>
</dbReference>
<evidence type="ECO:0000256" key="3">
    <source>
        <dbReference type="ARBA" id="ARBA00023125"/>
    </source>
</evidence>
<proteinExistence type="predicted"/>
<keyword evidence="2" id="KW-0805">Transcription regulation</keyword>
<dbReference type="eggNOG" id="COG2197">
    <property type="taxonomic scope" value="Bacteria"/>
</dbReference>
<dbReference type="CDD" id="cd17535">
    <property type="entry name" value="REC_NarL-like"/>
    <property type="match status" value="1"/>
</dbReference>
<dbReference type="PROSITE" id="PS00622">
    <property type="entry name" value="HTH_LUXR_1"/>
    <property type="match status" value="1"/>
</dbReference>
<keyword evidence="4" id="KW-0804">Transcription</keyword>
<sequence length="224" mass="23498">MSAPDEVGVVVVDDDPQVRAGLRLVLGTDRGIQVVGEAADGLEAESVIARHQPDVVLMDIRMPRCDGLTATAREVAADPSRAIIVLTTFDADEDVVRALRAGARGFLLKDAPPAELVAAVRAAASGRSVLAPGVLDQVIRLAADHTRLPTAAEREALASLTPREREVAAAVARGASNADISAELFLSLPTVKTHVGRVLTKLGVESRTQAAALWARAGAAERRR</sequence>
<dbReference type="PANTHER" id="PTHR43214:SF24">
    <property type="entry name" value="TRANSCRIPTIONAL REGULATORY PROTEIN NARL-RELATED"/>
    <property type="match status" value="1"/>
</dbReference>
<dbReference type="InterPro" id="IPR001789">
    <property type="entry name" value="Sig_transdc_resp-reg_receiver"/>
</dbReference>
<keyword evidence="1 5" id="KW-0597">Phosphoprotein</keyword>
<dbReference type="STRING" id="979556.MTES_2152"/>
<dbReference type="InterPro" id="IPR039420">
    <property type="entry name" value="WalR-like"/>
</dbReference>
<dbReference type="GO" id="GO:0003677">
    <property type="term" value="F:DNA binding"/>
    <property type="evidence" value="ECO:0007669"/>
    <property type="project" value="UniProtKB-KW"/>
</dbReference>
<reference key="2">
    <citation type="submission" date="2011-02" db="EMBL/GenBank/DDBJ databases">
        <title>Genome sequence of Microbacterium testaceum StLB037.</title>
        <authorList>
            <person name="Morohoshi T."/>
            <person name="Wang W.Z."/>
            <person name="Someya N."/>
            <person name="Ikeda T."/>
        </authorList>
    </citation>
    <scope>NUCLEOTIDE SEQUENCE</scope>
    <source>
        <strain>StLB037</strain>
    </source>
</reference>
<dbReference type="GO" id="GO:0000160">
    <property type="term" value="P:phosphorelay signal transduction system"/>
    <property type="evidence" value="ECO:0007669"/>
    <property type="project" value="InterPro"/>
</dbReference>
<feature type="domain" description="HTH luxR-type" evidence="6">
    <location>
        <begin position="153"/>
        <end position="218"/>
    </location>
</feature>
<evidence type="ECO:0000313" key="8">
    <source>
        <dbReference type="EMBL" id="BAJ75116.1"/>
    </source>
</evidence>
<dbReference type="PANTHER" id="PTHR43214">
    <property type="entry name" value="TWO-COMPONENT RESPONSE REGULATOR"/>
    <property type="match status" value="1"/>
</dbReference>
<dbReference type="GO" id="GO:0006355">
    <property type="term" value="P:regulation of DNA-templated transcription"/>
    <property type="evidence" value="ECO:0007669"/>
    <property type="project" value="InterPro"/>
</dbReference>
<dbReference type="PROSITE" id="PS50110">
    <property type="entry name" value="RESPONSE_REGULATORY"/>
    <property type="match status" value="1"/>
</dbReference>
<dbReference type="Proteomes" id="UP000008975">
    <property type="component" value="Chromosome"/>
</dbReference>
<protein>
    <submittedName>
        <fullName evidence="8">Response regulator containing a CheY-like receiver domain and an HTH DNA-binding domain</fullName>
    </submittedName>
</protein>
<evidence type="ECO:0000259" key="6">
    <source>
        <dbReference type="PROSITE" id="PS50043"/>
    </source>
</evidence>
<evidence type="ECO:0000256" key="1">
    <source>
        <dbReference type="ARBA" id="ARBA00022553"/>
    </source>
</evidence>
<dbReference type="InterPro" id="IPR016032">
    <property type="entry name" value="Sig_transdc_resp-reg_C-effctor"/>
</dbReference>
<dbReference type="PROSITE" id="PS50043">
    <property type="entry name" value="HTH_LUXR_2"/>
    <property type="match status" value="1"/>
</dbReference>
<dbReference type="SMART" id="SM00448">
    <property type="entry name" value="REC"/>
    <property type="match status" value="1"/>
</dbReference>
<dbReference type="PRINTS" id="PR00038">
    <property type="entry name" value="HTHLUXR"/>
</dbReference>
<organism evidence="8 9">
    <name type="scientific">Microbacterium testaceum (strain StLB037)</name>
    <dbReference type="NCBI Taxonomy" id="979556"/>
    <lineage>
        <taxon>Bacteria</taxon>
        <taxon>Bacillati</taxon>
        <taxon>Actinomycetota</taxon>
        <taxon>Actinomycetes</taxon>
        <taxon>Micrococcales</taxon>
        <taxon>Microbacteriaceae</taxon>
        <taxon>Microbacterium</taxon>
    </lineage>
</organism>
<feature type="domain" description="Response regulatory" evidence="7">
    <location>
        <begin position="8"/>
        <end position="124"/>
    </location>
</feature>
<dbReference type="SUPFAM" id="SSF46894">
    <property type="entry name" value="C-terminal effector domain of the bipartite response regulators"/>
    <property type="match status" value="1"/>
</dbReference>
<dbReference type="HOGENOM" id="CLU_000445_90_10_11"/>
<dbReference type="InterPro" id="IPR058245">
    <property type="entry name" value="NreC/VraR/RcsB-like_REC"/>
</dbReference>
<evidence type="ECO:0000256" key="5">
    <source>
        <dbReference type="PROSITE-ProRule" id="PRU00169"/>
    </source>
</evidence>
<dbReference type="Pfam" id="PF00072">
    <property type="entry name" value="Response_reg"/>
    <property type="match status" value="1"/>
</dbReference>
<dbReference type="InterPro" id="IPR000792">
    <property type="entry name" value="Tscrpt_reg_LuxR_C"/>
</dbReference>
<accession>E8NEN1</accession>
<evidence type="ECO:0000256" key="2">
    <source>
        <dbReference type="ARBA" id="ARBA00023015"/>
    </source>
</evidence>
<keyword evidence="3 8" id="KW-0238">DNA-binding</keyword>